<dbReference type="EMBL" id="JAAXLA010000074">
    <property type="protein sequence ID" value="NMI01126.1"/>
    <property type="molecule type" value="Genomic_DNA"/>
</dbReference>
<dbReference type="PANTHER" id="PTHR24321:SF8">
    <property type="entry name" value="ESTRADIOL 17-BETA-DEHYDROGENASE 8-RELATED"/>
    <property type="match status" value="1"/>
</dbReference>
<dbReference type="Proteomes" id="UP000820669">
    <property type="component" value="Unassembled WGS sequence"/>
</dbReference>
<reference evidence="4 5" key="1">
    <citation type="submission" date="2020-04" db="EMBL/GenBank/DDBJ databases">
        <authorList>
            <person name="Klaysubun C."/>
            <person name="Duangmal K."/>
            <person name="Lipun K."/>
        </authorList>
    </citation>
    <scope>NUCLEOTIDE SEQUENCE [LARGE SCALE GENOMIC DNA]</scope>
    <source>
        <strain evidence="4 5">K10HN5</strain>
    </source>
</reference>
<keyword evidence="2" id="KW-0560">Oxidoreductase</keyword>
<dbReference type="PANTHER" id="PTHR24321">
    <property type="entry name" value="DEHYDROGENASES, SHORT CHAIN"/>
    <property type="match status" value="1"/>
</dbReference>
<sequence>MGKLDGKVAVITGAGRGQGRAHAVRLAEEGADIIALDICEPIASVSYEMASQADLEETAKLVEQQDRRVIARKADARDRAALAAAVDEGVGEFGRLDIVVANAGIWSAAPFVDMTDEMYHDMIDVQMHGPYNLCKVAVPHMIEKGNGGSIIIISSTAGMRGFPNQVHYNMGKHAVVGLMRTLANELAPHFIRANTIHPSSTNTKMIQNEAIWSAFAPGVENPTVADFGDTFTAMNLLPVPWMEPVDISHAVAWLASDESRYVTGVTLPVDAGYLAKYN</sequence>
<evidence type="ECO:0000313" key="4">
    <source>
        <dbReference type="EMBL" id="NMI01126.1"/>
    </source>
</evidence>
<proteinExistence type="inferred from homology"/>
<dbReference type="NCBIfam" id="TIGR03971">
    <property type="entry name" value="SDR_subfam_1"/>
    <property type="match status" value="1"/>
</dbReference>
<evidence type="ECO:0000256" key="2">
    <source>
        <dbReference type="ARBA" id="ARBA00023002"/>
    </source>
</evidence>
<gene>
    <name evidence="4" type="ORF">HF526_28060</name>
</gene>
<dbReference type="InterPro" id="IPR036291">
    <property type="entry name" value="NAD(P)-bd_dom_sf"/>
</dbReference>
<dbReference type="PRINTS" id="PR00080">
    <property type="entry name" value="SDRFAMILY"/>
</dbReference>
<dbReference type="Gene3D" id="3.40.50.720">
    <property type="entry name" value="NAD(P)-binding Rossmann-like Domain"/>
    <property type="match status" value="1"/>
</dbReference>
<dbReference type="CDD" id="cd05233">
    <property type="entry name" value="SDR_c"/>
    <property type="match status" value="1"/>
</dbReference>
<evidence type="ECO:0000256" key="3">
    <source>
        <dbReference type="ARBA" id="ARBA00023027"/>
    </source>
</evidence>
<organism evidence="4 5">
    <name type="scientific">Pseudonocardia acidicola</name>
    <dbReference type="NCBI Taxonomy" id="2724939"/>
    <lineage>
        <taxon>Bacteria</taxon>
        <taxon>Bacillati</taxon>
        <taxon>Actinomycetota</taxon>
        <taxon>Actinomycetes</taxon>
        <taxon>Pseudonocardiales</taxon>
        <taxon>Pseudonocardiaceae</taxon>
        <taxon>Pseudonocardia</taxon>
    </lineage>
</organism>
<evidence type="ECO:0000256" key="1">
    <source>
        <dbReference type="ARBA" id="ARBA00006484"/>
    </source>
</evidence>
<dbReference type="InterPro" id="IPR023985">
    <property type="entry name" value="SDR_subfam_1"/>
</dbReference>
<accession>A0ABX1SHS5</accession>
<dbReference type="NCBIfam" id="NF009467">
    <property type="entry name" value="PRK12826.1-3"/>
    <property type="match status" value="1"/>
</dbReference>
<dbReference type="PRINTS" id="PR00081">
    <property type="entry name" value="GDHRDH"/>
</dbReference>
<dbReference type="Pfam" id="PF13561">
    <property type="entry name" value="adh_short_C2"/>
    <property type="match status" value="1"/>
</dbReference>
<name>A0ABX1SHS5_9PSEU</name>
<dbReference type="RefSeq" id="WP_169384586.1">
    <property type="nucleotide sequence ID" value="NZ_JAAXLA010000074.1"/>
</dbReference>
<dbReference type="InterPro" id="IPR002347">
    <property type="entry name" value="SDR_fam"/>
</dbReference>
<dbReference type="PROSITE" id="PS00061">
    <property type="entry name" value="ADH_SHORT"/>
    <property type="match status" value="1"/>
</dbReference>
<keyword evidence="3" id="KW-0520">NAD</keyword>
<keyword evidence="5" id="KW-1185">Reference proteome</keyword>
<evidence type="ECO:0000313" key="5">
    <source>
        <dbReference type="Proteomes" id="UP000820669"/>
    </source>
</evidence>
<dbReference type="InterPro" id="IPR020904">
    <property type="entry name" value="Sc_DH/Rdtase_CS"/>
</dbReference>
<comment type="caution">
    <text evidence="4">The sequence shown here is derived from an EMBL/GenBank/DDBJ whole genome shotgun (WGS) entry which is preliminary data.</text>
</comment>
<protein>
    <submittedName>
        <fullName evidence="4">Mycofactocin-coupled SDR family oxidoreductase</fullName>
    </submittedName>
</protein>
<comment type="similarity">
    <text evidence="1">Belongs to the short-chain dehydrogenases/reductases (SDR) family.</text>
</comment>
<dbReference type="SUPFAM" id="SSF51735">
    <property type="entry name" value="NAD(P)-binding Rossmann-fold domains"/>
    <property type="match status" value="1"/>
</dbReference>